<dbReference type="PANTHER" id="PTHR38118">
    <property type="entry name" value="ANCHORED CELL WALL PROTEIN 11-RELATED"/>
    <property type="match status" value="1"/>
</dbReference>
<evidence type="ECO:0000313" key="2">
    <source>
        <dbReference type="EMBL" id="KAH0562458.1"/>
    </source>
</evidence>
<dbReference type="Proteomes" id="UP000750711">
    <property type="component" value="Unassembled WGS sequence"/>
</dbReference>
<dbReference type="Pfam" id="PF24808">
    <property type="entry name" value="DUF7707"/>
    <property type="match status" value="1"/>
</dbReference>
<sequence>MLNGATPNATEYSQTIPYFLCTEANTDCVNNCAGNSGCQSACRTSHPCGAQDPQRVNITSTTTSVTKTGTATGTGDYAGFGSGPGGKKNGGSAAIDLSQSYGAGMVMAGIFAGFALFL</sequence>
<evidence type="ECO:0000259" key="1">
    <source>
        <dbReference type="Pfam" id="PF24808"/>
    </source>
</evidence>
<organism evidence="2 3">
    <name type="scientific">Trichoglossum hirsutum</name>
    <dbReference type="NCBI Taxonomy" id="265104"/>
    <lineage>
        <taxon>Eukaryota</taxon>
        <taxon>Fungi</taxon>
        <taxon>Dikarya</taxon>
        <taxon>Ascomycota</taxon>
        <taxon>Pezizomycotina</taxon>
        <taxon>Geoglossomycetes</taxon>
        <taxon>Geoglossales</taxon>
        <taxon>Geoglossaceae</taxon>
        <taxon>Trichoglossum</taxon>
    </lineage>
</organism>
<reference evidence="2" key="1">
    <citation type="submission" date="2021-03" db="EMBL/GenBank/DDBJ databases">
        <title>Comparative genomics and phylogenomic investigation of the class Geoglossomycetes provide insights into ecological specialization and systematics.</title>
        <authorList>
            <person name="Melie T."/>
            <person name="Pirro S."/>
            <person name="Miller A.N."/>
            <person name="Quandt A."/>
        </authorList>
    </citation>
    <scope>NUCLEOTIDE SEQUENCE</scope>
    <source>
        <strain evidence="2">CAQ_001_2017</strain>
    </source>
</reference>
<gene>
    <name evidence="2" type="ORF">GP486_002850</name>
</gene>
<dbReference type="InterPro" id="IPR056124">
    <property type="entry name" value="DUF7707"/>
</dbReference>
<dbReference type="EMBL" id="JAGHQM010000347">
    <property type="protein sequence ID" value="KAH0562458.1"/>
    <property type="molecule type" value="Genomic_DNA"/>
</dbReference>
<keyword evidence="3" id="KW-1185">Reference proteome</keyword>
<dbReference type="PANTHER" id="PTHR38118:SF2">
    <property type="entry name" value="CDP-ALCOHOL PHOSPHATIDYLTRANSFERASE PROTEIN"/>
    <property type="match status" value="1"/>
</dbReference>
<dbReference type="AlphaFoldDB" id="A0A9P8LEF5"/>
<evidence type="ECO:0000313" key="3">
    <source>
        <dbReference type="Proteomes" id="UP000750711"/>
    </source>
</evidence>
<protein>
    <recommendedName>
        <fullName evidence="1">DUF7707 domain-containing protein</fullName>
    </recommendedName>
</protein>
<comment type="caution">
    <text evidence="2">The sequence shown here is derived from an EMBL/GenBank/DDBJ whole genome shotgun (WGS) entry which is preliminary data.</text>
</comment>
<feature type="domain" description="DUF7707" evidence="1">
    <location>
        <begin position="3"/>
        <end position="53"/>
    </location>
</feature>
<proteinExistence type="predicted"/>
<name>A0A9P8LEF5_9PEZI</name>
<accession>A0A9P8LEF5</accession>